<feature type="compositionally biased region" description="Polar residues" evidence="1">
    <location>
        <begin position="296"/>
        <end position="314"/>
    </location>
</feature>
<keyword evidence="5" id="KW-1185">Reference proteome</keyword>
<proteinExistence type="predicted"/>
<evidence type="ECO:0000259" key="3">
    <source>
        <dbReference type="Pfam" id="PF20151"/>
    </source>
</evidence>
<keyword evidence="2" id="KW-0812">Transmembrane</keyword>
<feature type="transmembrane region" description="Helical" evidence="2">
    <location>
        <begin position="224"/>
        <end position="245"/>
    </location>
</feature>
<evidence type="ECO:0000256" key="1">
    <source>
        <dbReference type="SAM" id="MobiDB-lite"/>
    </source>
</evidence>
<feature type="domain" description="DUF6533" evidence="3">
    <location>
        <begin position="22"/>
        <end position="66"/>
    </location>
</feature>
<dbReference type="Proteomes" id="UP000076738">
    <property type="component" value="Unassembled WGS sequence"/>
</dbReference>
<dbReference type="EMBL" id="KV417294">
    <property type="protein sequence ID" value="KZO94434.1"/>
    <property type="molecule type" value="Genomic_DNA"/>
</dbReference>
<organism evidence="4 5">
    <name type="scientific">Calocera viscosa (strain TUFC12733)</name>
    <dbReference type="NCBI Taxonomy" id="1330018"/>
    <lineage>
        <taxon>Eukaryota</taxon>
        <taxon>Fungi</taxon>
        <taxon>Dikarya</taxon>
        <taxon>Basidiomycota</taxon>
        <taxon>Agaricomycotina</taxon>
        <taxon>Dacrymycetes</taxon>
        <taxon>Dacrymycetales</taxon>
        <taxon>Dacrymycetaceae</taxon>
        <taxon>Calocera</taxon>
    </lineage>
</organism>
<feature type="transmembrane region" description="Helical" evidence="2">
    <location>
        <begin position="102"/>
        <end position="123"/>
    </location>
</feature>
<dbReference type="Pfam" id="PF20151">
    <property type="entry name" value="DUF6533"/>
    <property type="match status" value="1"/>
</dbReference>
<evidence type="ECO:0000313" key="5">
    <source>
        <dbReference type="Proteomes" id="UP000076738"/>
    </source>
</evidence>
<accession>A0A167KAA2</accession>
<sequence>MSNALSAAELQNARDAQAYCWSSMAAFALILYDTVIAMDQEVIHIWRAKWSPTKVLYLLSRYVTIFGVLLWWLSTLQSLSTTPGPSLAVGASNPPHASCRTWSIMSGIGLLITGVSVDLIQLLRIRAVYSVRRYVTIPLYLMFAGVFLAALLVVVVSQQDTTVIPNTAFEIGCLDNPDNTGTLVAWIGEMCLGAVFFALTLAKLHPYLRGGQMSALTAIVQGGVIYYAVIFAVELINVMFLQLVAKGSRPNLAGITQPWTLAVYGIAGPRLVLHLKGVISPAPVEWQDTAVKNGAGESSSSRGSDFPSQIGSAV</sequence>
<protein>
    <recommendedName>
        <fullName evidence="3">DUF6533 domain-containing protein</fullName>
    </recommendedName>
</protein>
<feature type="transmembrane region" description="Helical" evidence="2">
    <location>
        <begin position="16"/>
        <end position="35"/>
    </location>
</feature>
<name>A0A167KAA2_CALVF</name>
<dbReference type="InterPro" id="IPR045340">
    <property type="entry name" value="DUF6533"/>
</dbReference>
<reference evidence="4 5" key="1">
    <citation type="journal article" date="2016" name="Mol. Biol. Evol.">
        <title>Comparative Genomics of Early-Diverging Mushroom-Forming Fungi Provides Insights into the Origins of Lignocellulose Decay Capabilities.</title>
        <authorList>
            <person name="Nagy L.G."/>
            <person name="Riley R."/>
            <person name="Tritt A."/>
            <person name="Adam C."/>
            <person name="Daum C."/>
            <person name="Floudas D."/>
            <person name="Sun H."/>
            <person name="Yadav J.S."/>
            <person name="Pangilinan J."/>
            <person name="Larsson K.H."/>
            <person name="Matsuura K."/>
            <person name="Barry K."/>
            <person name="Labutti K."/>
            <person name="Kuo R."/>
            <person name="Ohm R.A."/>
            <person name="Bhattacharya S.S."/>
            <person name="Shirouzu T."/>
            <person name="Yoshinaga Y."/>
            <person name="Martin F.M."/>
            <person name="Grigoriev I.V."/>
            <person name="Hibbett D.S."/>
        </authorList>
    </citation>
    <scope>NUCLEOTIDE SEQUENCE [LARGE SCALE GENOMIC DNA]</scope>
    <source>
        <strain evidence="4 5">TUFC12733</strain>
    </source>
</reference>
<evidence type="ECO:0000256" key="2">
    <source>
        <dbReference type="SAM" id="Phobius"/>
    </source>
</evidence>
<feature type="transmembrane region" description="Helical" evidence="2">
    <location>
        <begin position="183"/>
        <end position="204"/>
    </location>
</feature>
<gene>
    <name evidence="4" type="ORF">CALVIDRAFT_599829</name>
</gene>
<evidence type="ECO:0000313" key="4">
    <source>
        <dbReference type="EMBL" id="KZO94434.1"/>
    </source>
</evidence>
<dbReference type="AlphaFoldDB" id="A0A167KAA2"/>
<feature type="transmembrane region" description="Helical" evidence="2">
    <location>
        <begin position="135"/>
        <end position="156"/>
    </location>
</feature>
<feature type="transmembrane region" description="Helical" evidence="2">
    <location>
        <begin position="55"/>
        <end position="73"/>
    </location>
</feature>
<dbReference type="STRING" id="1330018.A0A167KAA2"/>
<keyword evidence="2" id="KW-1133">Transmembrane helix</keyword>
<feature type="region of interest" description="Disordered" evidence="1">
    <location>
        <begin position="293"/>
        <end position="314"/>
    </location>
</feature>
<dbReference type="OrthoDB" id="2638860at2759"/>
<keyword evidence="2" id="KW-0472">Membrane</keyword>